<organism evidence="12 13">
    <name type="scientific">Vibrio agarilyticus</name>
    <dbReference type="NCBI Taxonomy" id="2726741"/>
    <lineage>
        <taxon>Bacteria</taxon>
        <taxon>Pseudomonadati</taxon>
        <taxon>Pseudomonadota</taxon>
        <taxon>Gammaproteobacteria</taxon>
        <taxon>Vibrionales</taxon>
        <taxon>Vibrionaceae</taxon>
        <taxon>Vibrio</taxon>
    </lineage>
</organism>
<gene>
    <name evidence="10 12" type="primary">lpxH</name>
    <name evidence="12" type="ORF">HGP28_00845</name>
</gene>
<evidence type="ECO:0000256" key="2">
    <source>
        <dbReference type="ARBA" id="ARBA00022516"/>
    </source>
</evidence>
<comment type="cofactor">
    <cofactor evidence="10">
        <name>Mn(2+)</name>
        <dbReference type="ChEBI" id="CHEBI:29035"/>
    </cofactor>
    <text evidence="10">Binds 2 Mn(2+) ions per subunit in a binuclear metal center.</text>
</comment>
<dbReference type="NCBIfam" id="TIGR01854">
    <property type="entry name" value="lipid_A_lpxH"/>
    <property type="match status" value="1"/>
</dbReference>
<keyword evidence="7 10" id="KW-0443">Lipid metabolism</keyword>
<dbReference type="InterPro" id="IPR010138">
    <property type="entry name" value="UDP-diacylglucosamine_Hdrlase"/>
</dbReference>
<evidence type="ECO:0000256" key="5">
    <source>
        <dbReference type="ARBA" id="ARBA00022723"/>
    </source>
</evidence>
<comment type="subcellular location">
    <subcellularLocation>
        <location evidence="10">Cell inner membrane</location>
        <topology evidence="10">Peripheral membrane protein</topology>
        <orientation evidence="10">Cytoplasmic side</orientation>
    </subcellularLocation>
</comment>
<comment type="function">
    <text evidence="10">Hydrolyzes the pyrophosphate bond of UDP-2,3-diacylglucosamine to yield 2,3-diacylglucosamine 1-phosphate (lipid X) and UMP by catalyzing the attack of water at the alpha-P atom. Involved in the biosynthesis of lipid A, a phosphorylated glycolipid that anchors the lipopolysaccharide to the outer membrane of the cell.</text>
</comment>
<feature type="binding site" evidence="10">
    <location>
        <position position="167"/>
    </location>
    <ligand>
        <name>substrate</name>
    </ligand>
</feature>
<reference evidence="12 13" key="1">
    <citation type="submission" date="2020-04" db="EMBL/GenBank/DDBJ databases">
        <title>Vibrio sp. SM6, a novel species isolated from seawater.</title>
        <authorList>
            <person name="Wang X."/>
        </authorList>
    </citation>
    <scope>NUCLEOTIDE SEQUENCE [LARGE SCALE GENOMIC DNA]</scope>
    <source>
        <strain evidence="12 13">SM6</strain>
    </source>
</reference>
<evidence type="ECO:0000256" key="4">
    <source>
        <dbReference type="ARBA" id="ARBA00022556"/>
    </source>
</evidence>
<keyword evidence="2 10" id="KW-0444">Lipid biosynthesis</keyword>
<dbReference type="HAMAP" id="MF_00575">
    <property type="entry name" value="LpxH"/>
    <property type="match status" value="1"/>
</dbReference>
<comment type="pathway">
    <text evidence="10">Glycolipid biosynthesis; lipid IV(A) biosynthesis; lipid IV(A) from (3R)-3-hydroxytetradecanoyl-[acyl-carrier-protein] and UDP-N-acetyl-alpha-D-glucosamine: step 4/6.</text>
</comment>
<comment type="catalytic activity">
    <reaction evidence="10">
        <text>UDP-2-N,3-O-bis[(3R)-3-hydroxytetradecanoyl]-alpha-D-glucosamine + H2O = 2-N,3-O-bis[(3R)-3-hydroxytetradecanoyl]-alpha-D-glucosaminyl 1-phosphate + UMP + 2 H(+)</text>
        <dbReference type="Rhea" id="RHEA:25213"/>
        <dbReference type="ChEBI" id="CHEBI:15377"/>
        <dbReference type="ChEBI" id="CHEBI:15378"/>
        <dbReference type="ChEBI" id="CHEBI:57865"/>
        <dbReference type="ChEBI" id="CHEBI:57957"/>
        <dbReference type="ChEBI" id="CHEBI:78847"/>
        <dbReference type="EC" id="3.6.1.54"/>
    </reaction>
</comment>
<feature type="domain" description="Calcineurin-like phosphoesterase" evidence="11">
    <location>
        <begin position="1"/>
        <end position="199"/>
    </location>
</feature>
<sequence length="250" mass="28944">MTTLFISDLHLAANRPDITTCFLNFLHCEAIDADALYILGDLFEFWTGDDDPTPFASQIRQALHALTTHGVPVYFIQGNRDFLLGETFCQQTGVILLPDVTEIDLYGQRAVILHGDTLCTDDERYQAFRRKVHQPWLQWLFKRLPWRLRTRIVSKVQHDIRDDKQTKSMTIMDVNAQEVATVMAQHHVNLMIHGHTHRPAIHEDTYEGSRQTRIVLGDWYEQASILYVDKSGYSLKQHALTHNNEQCEID</sequence>
<dbReference type="SUPFAM" id="SSF56300">
    <property type="entry name" value="Metallo-dependent phosphatases"/>
    <property type="match status" value="1"/>
</dbReference>
<feature type="binding site" evidence="10">
    <location>
        <position position="122"/>
    </location>
    <ligand>
        <name>substrate</name>
    </ligand>
</feature>
<dbReference type="CDD" id="cd07398">
    <property type="entry name" value="MPP_YbbF-LpxH"/>
    <property type="match status" value="1"/>
</dbReference>
<keyword evidence="13" id="KW-1185">Reference proteome</keyword>
<feature type="binding site" evidence="10">
    <location>
        <position position="41"/>
    </location>
    <ligand>
        <name>Mn(2+)</name>
        <dbReference type="ChEBI" id="CHEBI:29035"/>
        <label>1</label>
    </ligand>
</feature>
<feature type="binding site" evidence="10">
    <location>
        <position position="195"/>
    </location>
    <ligand>
        <name>substrate</name>
    </ligand>
</feature>
<dbReference type="GO" id="GO:0009245">
    <property type="term" value="P:lipid A biosynthetic process"/>
    <property type="evidence" value="ECO:0007669"/>
    <property type="project" value="UniProtKB-UniRule"/>
</dbReference>
<evidence type="ECO:0000259" key="11">
    <source>
        <dbReference type="Pfam" id="PF00149"/>
    </source>
</evidence>
<feature type="binding site" evidence="10">
    <location>
        <position position="195"/>
    </location>
    <ligand>
        <name>Mn(2+)</name>
        <dbReference type="ChEBI" id="CHEBI:29035"/>
        <label>2</label>
    </ligand>
</feature>
<dbReference type="EMBL" id="JABAIK010000001">
    <property type="protein sequence ID" value="NLS11433.1"/>
    <property type="molecule type" value="Genomic_DNA"/>
</dbReference>
<keyword evidence="4 10" id="KW-0441">Lipid A biosynthesis</keyword>
<feature type="binding site" evidence="10">
    <location>
        <position position="41"/>
    </location>
    <ligand>
        <name>Mn(2+)</name>
        <dbReference type="ChEBI" id="CHEBI:29035"/>
        <label>2</label>
    </ligand>
</feature>
<dbReference type="Gene3D" id="3.60.21.10">
    <property type="match status" value="1"/>
</dbReference>
<feature type="binding site" evidence="10">
    <location>
        <position position="79"/>
    </location>
    <ligand>
        <name>Mn(2+)</name>
        <dbReference type="ChEBI" id="CHEBI:29035"/>
        <label>2</label>
    </ligand>
</feature>
<comment type="similarity">
    <text evidence="10">Belongs to the LpxH family.</text>
</comment>
<keyword evidence="1 10" id="KW-1003">Cell membrane</keyword>
<keyword evidence="5 10" id="KW-0479">Metal-binding</keyword>
<evidence type="ECO:0000256" key="7">
    <source>
        <dbReference type="ARBA" id="ARBA00023098"/>
    </source>
</evidence>
<dbReference type="GO" id="GO:0008758">
    <property type="term" value="F:UDP-2,3-diacylglucosamine hydrolase activity"/>
    <property type="evidence" value="ECO:0007669"/>
    <property type="project" value="UniProtKB-UniRule"/>
</dbReference>
<keyword evidence="8 10" id="KW-0472">Membrane</keyword>
<dbReference type="GO" id="GO:0005737">
    <property type="term" value="C:cytoplasm"/>
    <property type="evidence" value="ECO:0007669"/>
    <property type="project" value="InterPro"/>
</dbReference>
<dbReference type="AlphaFoldDB" id="A0A7X8TMF3"/>
<dbReference type="UniPathway" id="UPA00359">
    <property type="reaction ID" value="UER00480"/>
</dbReference>
<keyword evidence="6 10" id="KW-0378">Hydrolase</keyword>
<dbReference type="PANTHER" id="PTHR34990">
    <property type="entry name" value="UDP-2,3-DIACYLGLUCOSAMINE HYDROLASE-RELATED"/>
    <property type="match status" value="1"/>
</dbReference>
<dbReference type="PANTHER" id="PTHR34990:SF1">
    <property type="entry name" value="UDP-2,3-DIACYLGLUCOSAMINE HYDROLASE"/>
    <property type="match status" value="1"/>
</dbReference>
<dbReference type="Pfam" id="PF00149">
    <property type="entry name" value="Metallophos"/>
    <property type="match status" value="1"/>
</dbReference>
<dbReference type="InterPro" id="IPR043461">
    <property type="entry name" value="LpxH-like"/>
</dbReference>
<evidence type="ECO:0000256" key="3">
    <source>
        <dbReference type="ARBA" id="ARBA00022519"/>
    </source>
</evidence>
<dbReference type="InterPro" id="IPR029052">
    <property type="entry name" value="Metallo-depent_PP-like"/>
</dbReference>
<feature type="binding site" evidence="10">
    <location>
        <position position="114"/>
    </location>
    <ligand>
        <name>Mn(2+)</name>
        <dbReference type="ChEBI" id="CHEBI:29035"/>
        <label>2</label>
    </ligand>
</feature>
<dbReference type="InterPro" id="IPR004843">
    <property type="entry name" value="Calcineurin-like_PHP"/>
</dbReference>
<feature type="binding site" evidence="10">
    <location>
        <position position="8"/>
    </location>
    <ligand>
        <name>Mn(2+)</name>
        <dbReference type="ChEBI" id="CHEBI:29035"/>
        <label>1</label>
    </ligand>
</feature>
<feature type="binding site" evidence="10">
    <location>
        <begin position="79"/>
        <end position="80"/>
    </location>
    <ligand>
        <name>substrate</name>
    </ligand>
</feature>
<evidence type="ECO:0000256" key="10">
    <source>
        <dbReference type="HAMAP-Rule" id="MF_00575"/>
    </source>
</evidence>
<proteinExistence type="inferred from homology"/>
<dbReference type="NCBIfam" id="NF003743">
    <property type="entry name" value="PRK05340.1"/>
    <property type="match status" value="1"/>
</dbReference>
<comment type="caution">
    <text evidence="10">Lacks conserved residue(s) required for the propagation of feature annotation.</text>
</comment>
<comment type="caution">
    <text evidence="12">The sequence shown here is derived from an EMBL/GenBank/DDBJ whole genome shotgun (WGS) entry which is preliminary data.</text>
</comment>
<feature type="binding site" evidence="10">
    <location>
        <position position="197"/>
    </location>
    <ligand>
        <name>Mn(2+)</name>
        <dbReference type="ChEBI" id="CHEBI:29035"/>
        <label>1</label>
    </ligand>
</feature>
<evidence type="ECO:0000256" key="1">
    <source>
        <dbReference type="ARBA" id="ARBA00022475"/>
    </source>
</evidence>
<evidence type="ECO:0000256" key="6">
    <source>
        <dbReference type="ARBA" id="ARBA00022801"/>
    </source>
</evidence>
<evidence type="ECO:0000256" key="9">
    <source>
        <dbReference type="ARBA" id="ARBA00023211"/>
    </source>
</evidence>
<feature type="binding site" evidence="10">
    <location>
        <position position="164"/>
    </location>
    <ligand>
        <name>substrate</name>
    </ligand>
</feature>
<accession>A0A7X8TMF3</accession>
<dbReference type="GO" id="GO:0019897">
    <property type="term" value="C:extrinsic component of plasma membrane"/>
    <property type="evidence" value="ECO:0007669"/>
    <property type="project" value="UniProtKB-UniRule"/>
</dbReference>
<dbReference type="RefSeq" id="WP_168834537.1">
    <property type="nucleotide sequence ID" value="NZ_JABAIK010000001.1"/>
</dbReference>
<dbReference type="GO" id="GO:0030145">
    <property type="term" value="F:manganese ion binding"/>
    <property type="evidence" value="ECO:0007669"/>
    <property type="project" value="UniProtKB-UniRule"/>
</dbReference>
<feature type="binding site" evidence="10">
    <location>
        <position position="10"/>
    </location>
    <ligand>
        <name>Mn(2+)</name>
        <dbReference type="ChEBI" id="CHEBI:29035"/>
        <label>1</label>
    </ligand>
</feature>
<dbReference type="Proteomes" id="UP000535589">
    <property type="component" value="Unassembled WGS sequence"/>
</dbReference>
<keyword evidence="3 10" id="KW-0997">Cell inner membrane</keyword>
<protein>
    <recommendedName>
        <fullName evidence="10">UDP-2,3-diacylglucosamine hydrolase</fullName>
        <ecNumber evidence="10">3.6.1.54</ecNumber>
    </recommendedName>
    <alternativeName>
        <fullName evidence="10">UDP-2,3-diacylglucosamine diphosphatase</fullName>
    </alternativeName>
</protein>
<evidence type="ECO:0000313" key="12">
    <source>
        <dbReference type="EMBL" id="NLS11433.1"/>
    </source>
</evidence>
<evidence type="ECO:0000256" key="8">
    <source>
        <dbReference type="ARBA" id="ARBA00023136"/>
    </source>
</evidence>
<keyword evidence="9 10" id="KW-0464">Manganese</keyword>
<dbReference type="EC" id="3.6.1.54" evidence="10"/>
<name>A0A7X8TMF3_9VIBR</name>
<evidence type="ECO:0000313" key="13">
    <source>
        <dbReference type="Proteomes" id="UP000535589"/>
    </source>
</evidence>